<dbReference type="SUPFAM" id="SSF52374">
    <property type="entry name" value="Nucleotidylyl transferase"/>
    <property type="match status" value="1"/>
</dbReference>
<keyword evidence="10" id="KW-0548">Nucleotidyltransferase</keyword>
<dbReference type="EMBL" id="CAEZST010000011">
    <property type="protein sequence ID" value="CAB4547196.1"/>
    <property type="molecule type" value="Genomic_DNA"/>
</dbReference>
<evidence type="ECO:0000256" key="11">
    <source>
        <dbReference type="ARBA" id="ARBA00022741"/>
    </source>
</evidence>
<accession>A0A6J6C7H1</accession>
<name>A0A6J6C7H1_9ZZZZ</name>
<proteinExistence type="inferred from homology"/>
<evidence type="ECO:0000313" key="17">
    <source>
        <dbReference type="EMBL" id="CAB4547196.1"/>
    </source>
</evidence>
<dbReference type="Pfam" id="PF06574">
    <property type="entry name" value="FAD_syn"/>
    <property type="match status" value="1"/>
</dbReference>
<dbReference type="UniPathway" id="UPA00276">
    <property type="reaction ID" value="UER00406"/>
</dbReference>
<dbReference type="GO" id="GO:0003919">
    <property type="term" value="F:FMN adenylyltransferase activity"/>
    <property type="evidence" value="ECO:0007669"/>
    <property type="project" value="UniProtKB-EC"/>
</dbReference>
<evidence type="ECO:0000256" key="4">
    <source>
        <dbReference type="ARBA" id="ARBA00012105"/>
    </source>
</evidence>
<dbReference type="GO" id="GO:0009231">
    <property type="term" value="P:riboflavin biosynthetic process"/>
    <property type="evidence" value="ECO:0007669"/>
    <property type="project" value="InterPro"/>
</dbReference>
<keyword evidence="12" id="KW-0418">Kinase</keyword>
<organism evidence="17">
    <name type="scientific">freshwater metagenome</name>
    <dbReference type="NCBI Taxonomy" id="449393"/>
    <lineage>
        <taxon>unclassified sequences</taxon>
        <taxon>metagenomes</taxon>
        <taxon>ecological metagenomes</taxon>
    </lineage>
</organism>
<dbReference type="EC" id="2.7.1.26" evidence="4"/>
<evidence type="ECO:0000256" key="1">
    <source>
        <dbReference type="ARBA" id="ARBA00004726"/>
    </source>
</evidence>
<evidence type="ECO:0000259" key="16">
    <source>
        <dbReference type="SMART" id="SM00904"/>
    </source>
</evidence>
<dbReference type="EMBL" id="CAEZTO010000008">
    <property type="protein sequence ID" value="CAB4571362.1"/>
    <property type="molecule type" value="Genomic_DNA"/>
</dbReference>
<evidence type="ECO:0000256" key="2">
    <source>
        <dbReference type="ARBA" id="ARBA00005201"/>
    </source>
</evidence>
<dbReference type="Gene3D" id="3.40.50.620">
    <property type="entry name" value="HUPs"/>
    <property type="match status" value="1"/>
</dbReference>
<evidence type="ECO:0000256" key="14">
    <source>
        <dbReference type="ARBA" id="ARBA00022840"/>
    </source>
</evidence>
<dbReference type="InterPro" id="IPR023465">
    <property type="entry name" value="Riboflavin_kinase_dom_sf"/>
</dbReference>
<keyword evidence="8" id="KW-0288">FMN</keyword>
<keyword evidence="15" id="KW-0511">Multifunctional enzyme</keyword>
<dbReference type="GO" id="GO:0008531">
    <property type="term" value="F:riboflavin kinase activity"/>
    <property type="evidence" value="ECO:0007669"/>
    <property type="project" value="UniProtKB-EC"/>
</dbReference>
<dbReference type="UniPathway" id="UPA00277">
    <property type="reaction ID" value="UER00407"/>
</dbReference>
<dbReference type="PIRSF" id="PIRSF004491">
    <property type="entry name" value="FAD_Synth"/>
    <property type="match status" value="1"/>
</dbReference>
<keyword evidence="9" id="KW-0808">Transferase</keyword>
<sequence>MLRISDSLPAGFADTAVAIGKFDGLHLGHQQLLHELVETSEELGLAACVLTFDRHPNSVLKPSSVPLPLIGTNQREELFESLGVEALRVLHFDHALADLSPDAFVVKHLVPLRARLVLVGEGFRFGAGGRGDVDVLRSLGSSQGFQVREVSNVEVDGHKISTSDIRELLDKGNVEVANILLGRLHATVGEVEHGRKLGRQLGFPTANLSRSSEGYLPADGVYAGYLTCEGIRYPAAHSVGTNDSIEAVPRLLESHVIGRDDLDFYDKVVVCEYVAQVRGWAKYESVEVLKTQIASDIARAKELLAE</sequence>
<dbReference type="GO" id="GO:0005524">
    <property type="term" value="F:ATP binding"/>
    <property type="evidence" value="ECO:0007669"/>
    <property type="project" value="UniProtKB-KW"/>
</dbReference>
<gene>
    <name evidence="17" type="ORF">UFOPK1503_00745</name>
    <name evidence="18" type="ORF">UFOPK1693_00736</name>
</gene>
<evidence type="ECO:0000256" key="3">
    <source>
        <dbReference type="ARBA" id="ARBA00010214"/>
    </source>
</evidence>
<dbReference type="NCBIfam" id="TIGR00083">
    <property type="entry name" value="ribF"/>
    <property type="match status" value="1"/>
</dbReference>
<reference evidence="17" key="1">
    <citation type="submission" date="2020-05" db="EMBL/GenBank/DDBJ databases">
        <authorList>
            <person name="Chiriac C."/>
            <person name="Salcher M."/>
            <person name="Ghai R."/>
            <person name="Kavagutti S V."/>
        </authorList>
    </citation>
    <scope>NUCLEOTIDE SEQUENCE</scope>
</reference>
<evidence type="ECO:0000256" key="8">
    <source>
        <dbReference type="ARBA" id="ARBA00022643"/>
    </source>
</evidence>
<feature type="domain" description="Riboflavin kinase" evidence="16">
    <location>
        <begin position="180"/>
        <end position="305"/>
    </location>
</feature>
<dbReference type="Pfam" id="PF01687">
    <property type="entry name" value="Flavokinase"/>
    <property type="match status" value="1"/>
</dbReference>
<dbReference type="Gene3D" id="2.40.30.30">
    <property type="entry name" value="Riboflavin kinase-like"/>
    <property type="match status" value="1"/>
</dbReference>
<dbReference type="InterPro" id="IPR002606">
    <property type="entry name" value="Riboflavin_kinase_bac"/>
</dbReference>
<keyword evidence="13" id="KW-0274">FAD</keyword>
<dbReference type="CDD" id="cd02064">
    <property type="entry name" value="FAD_synthetase_N"/>
    <property type="match status" value="1"/>
</dbReference>
<dbReference type="FunFam" id="3.40.50.620:FF:000021">
    <property type="entry name" value="Riboflavin biosynthesis protein"/>
    <property type="match status" value="1"/>
</dbReference>
<comment type="similarity">
    <text evidence="3">Belongs to the RibF family.</text>
</comment>
<evidence type="ECO:0000256" key="10">
    <source>
        <dbReference type="ARBA" id="ARBA00022695"/>
    </source>
</evidence>
<dbReference type="PANTHER" id="PTHR22749:SF6">
    <property type="entry name" value="RIBOFLAVIN KINASE"/>
    <property type="match status" value="1"/>
</dbReference>
<dbReference type="InterPro" id="IPR023468">
    <property type="entry name" value="Riboflavin_kinase"/>
</dbReference>
<dbReference type="InterPro" id="IPR015865">
    <property type="entry name" value="Riboflavin_kinase_bac/euk"/>
</dbReference>
<comment type="pathway">
    <text evidence="2">Cofactor biosynthesis; FMN biosynthesis; FMN from riboflavin (ATP route): step 1/1.</text>
</comment>
<dbReference type="GO" id="GO:0006747">
    <property type="term" value="P:FAD biosynthetic process"/>
    <property type="evidence" value="ECO:0007669"/>
    <property type="project" value="UniProtKB-UniPathway"/>
</dbReference>
<dbReference type="AlphaFoldDB" id="A0A6J6C7H1"/>
<evidence type="ECO:0000256" key="9">
    <source>
        <dbReference type="ARBA" id="ARBA00022679"/>
    </source>
</evidence>
<dbReference type="InterPro" id="IPR014729">
    <property type="entry name" value="Rossmann-like_a/b/a_fold"/>
</dbReference>
<keyword evidence="14" id="KW-0067">ATP-binding</keyword>
<dbReference type="SMART" id="SM00904">
    <property type="entry name" value="Flavokinase"/>
    <property type="match status" value="1"/>
</dbReference>
<dbReference type="EC" id="2.7.7.2" evidence="5"/>
<evidence type="ECO:0000313" key="18">
    <source>
        <dbReference type="EMBL" id="CAB4571362.1"/>
    </source>
</evidence>
<keyword evidence="7" id="KW-0285">Flavoprotein</keyword>
<evidence type="ECO:0000256" key="13">
    <source>
        <dbReference type="ARBA" id="ARBA00022827"/>
    </source>
</evidence>
<keyword evidence="11" id="KW-0547">Nucleotide-binding</keyword>
<evidence type="ECO:0000256" key="5">
    <source>
        <dbReference type="ARBA" id="ARBA00012393"/>
    </source>
</evidence>
<dbReference type="PANTHER" id="PTHR22749">
    <property type="entry name" value="RIBOFLAVIN KINASE/FMN ADENYLYLTRANSFERASE"/>
    <property type="match status" value="1"/>
</dbReference>
<dbReference type="InterPro" id="IPR015864">
    <property type="entry name" value="FAD_synthase"/>
</dbReference>
<comment type="pathway">
    <text evidence="1">Cofactor biosynthesis; FAD biosynthesis; FAD from FMN: step 1/1.</text>
</comment>
<evidence type="ECO:0000256" key="7">
    <source>
        <dbReference type="ARBA" id="ARBA00022630"/>
    </source>
</evidence>
<dbReference type="SUPFAM" id="SSF82114">
    <property type="entry name" value="Riboflavin kinase-like"/>
    <property type="match status" value="1"/>
</dbReference>
<evidence type="ECO:0000256" key="12">
    <source>
        <dbReference type="ARBA" id="ARBA00022777"/>
    </source>
</evidence>
<protein>
    <recommendedName>
        <fullName evidence="6">Bifunctional riboflavin kinase/FMN adenylyltransferase</fullName>
        <ecNumber evidence="4">2.7.1.26</ecNumber>
        <ecNumber evidence="5">2.7.7.2</ecNumber>
    </recommendedName>
</protein>
<evidence type="ECO:0000256" key="6">
    <source>
        <dbReference type="ARBA" id="ARBA00018483"/>
    </source>
</evidence>
<dbReference type="GO" id="GO:0009398">
    <property type="term" value="P:FMN biosynthetic process"/>
    <property type="evidence" value="ECO:0007669"/>
    <property type="project" value="UniProtKB-UniPathway"/>
</dbReference>
<evidence type="ECO:0000256" key="15">
    <source>
        <dbReference type="ARBA" id="ARBA00023268"/>
    </source>
</evidence>